<feature type="transmembrane region" description="Helical" evidence="1">
    <location>
        <begin position="120"/>
        <end position="139"/>
    </location>
</feature>
<gene>
    <name evidence="2" type="ORF">SY89_00535</name>
</gene>
<accession>A0A0P7GMA9</accession>
<evidence type="ECO:0000256" key="1">
    <source>
        <dbReference type="SAM" id="Phobius"/>
    </source>
</evidence>
<organism evidence="2 3">
    <name type="scientific">Halolamina pelagica</name>
    <dbReference type="NCBI Taxonomy" id="699431"/>
    <lineage>
        <taxon>Archaea</taxon>
        <taxon>Methanobacteriati</taxon>
        <taxon>Methanobacteriota</taxon>
        <taxon>Stenosarchaea group</taxon>
        <taxon>Halobacteria</taxon>
        <taxon>Halobacteriales</taxon>
        <taxon>Haloferacaceae</taxon>
    </lineage>
</organism>
<comment type="caution">
    <text evidence="2">The sequence shown here is derived from an EMBL/GenBank/DDBJ whole genome shotgun (WGS) entry which is preliminary data.</text>
</comment>
<sequence>MSCRFRPAVVGATLWLTTVILLQAQFVIRRGVAIGELGPLVGVLHEPTGSGLALLVGSVSVALPTLALVQIQCDTHVLGGEVTAGSIGPLVLYSGLAGTGLAHAYLLLRTPARLAAVELYTVTLATTLLSVVTLAFASVRR</sequence>
<dbReference type="RefSeq" id="WP_054583002.1">
    <property type="nucleotide sequence ID" value="NZ_LGUC01000001.1"/>
</dbReference>
<protein>
    <submittedName>
        <fullName evidence="2">Uncharacterized protein</fullName>
    </submittedName>
</protein>
<keyword evidence="1" id="KW-0812">Transmembrane</keyword>
<dbReference type="Proteomes" id="UP000050535">
    <property type="component" value="Unassembled WGS sequence"/>
</dbReference>
<dbReference type="EMBL" id="LGUC01000001">
    <property type="protein sequence ID" value="KPN29817.1"/>
    <property type="molecule type" value="Genomic_DNA"/>
</dbReference>
<reference evidence="3" key="1">
    <citation type="submission" date="2013-11" db="EMBL/GenBank/DDBJ databases">
        <authorList>
            <person name="Hoang H.T."/>
            <person name="Killian M.L."/>
            <person name="Madson D.M."/>
            <person name="Arruda P.H.E."/>
            <person name="Sun D."/>
            <person name="Schwartz K.J."/>
            <person name="Yoon K."/>
        </authorList>
    </citation>
    <scope>NUCLEOTIDE SEQUENCE [LARGE SCALE GENOMIC DNA]</scope>
    <source>
        <strain evidence="3">CDK2</strain>
    </source>
</reference>
<proteinExistence type="predicted"/>
<keyword evidence="1" id="KW-0472">Membrane</keyword>
<evidence type="ECO:0000313" key="3">
    <source>
        <dbReference type="Proteomes" id="UP000050535"/>
    </source>
</evidence>
<feature type="transmembrane region" description="Helical" evidence="1">
    <location>
        <begin position="90"/>
        <end position="108"/>
    </location>
</feature>
<feature type="transmembrane region" description="Helical" evidence="1">
    <location>
        <begin position="48"/>
        <end position="69"/>
    </location>
</feature>
<dbReference type="STRING" id="699431.SY89_00535"/>
<keyword evidence="1" id="KW-1133">Transmembrane helix</keyword>
<name>A0A0P7GMA9_9EURY</name>
<dbReference type="AlphaFoldDB" id="A0A0P7GMA9"/>
<evidence type="ECO:0000313" key="2">
    <source>
        <dbReference type="EMBL" id="KPN29817.1"/>
    </source>
</evidence>
<keyword evidence="3" id="KW-1185">Reference proteome</keyword>